<keyword evidence="6 16" id="KW-0028">Amino-acid biosynthesis</keyword>
<comment type="function">
    <text evidence="1">Catalyzes the phosphorylation of the beta-carboxyl group of aspartic acid with ATP to yield 4-phospho-L-aspartate, which is involved in the branched biosynthetic pathway leading to the biosynthesis of amino acids threonine, isoleucine and methionine.</text>
</comment>
<protein>
    <recommendedName>
        <fullName evidence="15">Aspartokinase</fullName>
        <ecNumber evidence="15">2.7.2.4</ecNumber>
    </recommendedName>
</protein>
<dbReference type="OrthoDB" id="9799110at2"/>
<organism evidence="18 19">
    <name type="scientific">Lachnoclostridium phocaeense</name>
    <dbReference type="NCBI Taxonomy" id="1871021"/>
    <lineage>
        <taxon>Bacteria</taxon>
        <taxon>Bacillati</taxon>
        <taxon>Bacillota</taxon>
        <taxon>Clostridia</taxon>
        <taxon>Lachnospirales</taxon>
        <taxon>Lachnospiraceae</taxon>
    </lineage>
</organism>
<dbReference type="InterPro" id="IPR005260">
    <property type="entry name" value="Asp_kin_monofn"/>
</dbReference>
<dbReference type="PANTHER" id="PTHR21499:SF3">
    <property type="entry name" value="ASPARTOKINASE"/>
    <property type="match status" value="1"/>
</dbReference>
<dbReference type="CDD" id="cd04913">
    <property type="entry name" value="ACT_AKii-LysC-BS-like_1"/>
    <property type="match status" value="1"/>
</dbReference>
<keyword evidence="8 14" id="KW-0547">Nucleotide-binding</keyword>
<keyword evidence="10 14" id="KW-0067">ATP-binding</keyword>
<evidence type="ECO:0000256" key="6">
    <source>
        <dbReference type="ARBA" id="ARBA00022605"/>
    </source>
</evidence>
<evidence type="ECO:0000256" key="4">
    <source>
        <dbReference type="ARBA" id="ARBA00005139"/>
    </source>
</evidence>
<dbReference type="NCBIfam" id="NF005154">
    <property type="entry name" value="PRK06635.1-2"/>
    <property type="match status" value="1"/>
</dbReference>
<dbReference type="GO" id="GO:0004072">
    <property type="term" value="F:aspartate kinase activity"/>
    <property type="evidence" value="ECO:0007669"/>
    <property type="project" value="UniProtKB-EC"/>
</dbReference>
<dbReference type="InterPro" id="IPR041740">
    <property type="entry name" value="AKii-LysC-BS"/>
</dbReference>
<evidence type="ECO:0000256" key="2">
    <source>
        <dbReference type="ARBA" id="ARBA00004766"/>
    </source>
</evidence>
<dbReference type="NCBIfam" id="TIGR00656">
    <property type="entry name" value="asp_kin_monofn"/>
    <property type="match status" value="1"/>
</dbReference>
<dbReference type="RefSeq" id="WP_076780733.1">
    <property type="nucleotide sequence ID" value="NZ_CALKQL010000010.1"/>
</dbReference>
<feature type="binding site" evidence="14">
    <location>
        <position position="183"/>
    </location>
    <ligand>
        <name>ATP</name>
        <dbReference type="ChEBI" id="CHEBI:30616"/>
    </ligand>
</feature>
<dbReference type="InterPro" id="IPR001341">
    <property type="entry name" value="Asp_kinase"/>
</dbReference>
<reference evidence="18" key="1">
    <citation type="journal article" date="2021" name="PeerJ">
        <title>Extensive microbial diversity within the chicken gut microbiome revealed by metagenomics and culture.</title>
        <authorList>
            <person name="Gilroy R."/>
            <person name="Ravi A."/>
            <person name="Getino M."/>
            <person name="Pursley I."/>
            <person name="Horton D.L."/>
            <person name="Alikhan N.F."/>
            <person name="Baker D."/>
            <person name="Gharbi K."/>
            <person name="Hall N."/>
            <person name="Watson M."/>
            <person name="Adriaenssens E.M."/>
            <person name="Foster-Nyarko E."/>
            <person name="Jarju S."/>
            <person name="Secka A."/>
            <person name="Antonio M."/>
            <person name="Oren A."/>
            <person name="Chaudhuri R.R."/>
            <person name="La Ragione R."/>
            <person name="Hildebrand F."/>
            <person name="Pallen M.J."/>
        </authorList>
    </citation>
    <scope>NUCLEOTIDE SEQUENCE</scope>
    <source>
        <strain evidence="18">ChiSjej5B23-16112</strain>
    </source>
</reference>
<evidence type="ECO:0000256" key="15">
    <source>
        <dbReference type="RuleBase" id="RU003448"/>
    </source>
</evidence>
<keyword evidence="12" id="KW-0457">Lysine biosynthesis</keyword>
<dbReference type="PROSITE" id="PS51671">
    <property type="entry name" value="ACT"/>
    <property type="match status" value="1"/>
</dbReference>
<dbReference type="CDD" id="cd04923">
    <property type="entry name" value="ACT_AK-LysC-DapG-like_2"/>
    <property type="match status" value="1"/>
</dbReference>
<dbReference type="Proteomes" id="UP000769156">
    <property type="component" value="Unassembled WGS sequence"/>
</dbReference>
<feature type="binding site" evidence="14">
    <location>
        <position position="46"/>
    </location>
    <ligand>
        <name>substrate</name>
    </ligand>
</feature>
<dbReference type="Pfam" id="PF00696">
    <property type="entry name" value="AA_kinase"/>
    <property type="match status" value="1"/>
</dbReference>
<dbReference type="SUPFAM" id="SSF55021">
    <property type="entry name" value="ACT-like"/>
    <property type="match status" value="2"/>
</dbReference>
<evidence type="ECO:0000256" key="13">
    <source>
        <dbReference type="ARBA" id="ARBA00047872"/>
    </source>
</evidence>
<dbReference type="FunFam" id="3.40.1160.10:FF:000002">
    <property type="entry name" value="Aspartokinase"/>
    <property type="match status" value="1"/>
</dbReference>
<dbReference type="InterPro" id="IPR036393">
    <property type="entry name" value="AceGlu_kinase-like_sf"/>
</dbReference>
<evidence type="ECO:0000256" key="14">
    <source>
        <dbReference type="PIRSR" id="PIRSR000726-1"/>
    </source>
</evidence>
<dbReference type="PIRSF" id="PIRSF000726">
    <property type="entry name" value="Asp_kin"/>
    <property type="match status" value="1"/>
</dbReference>
<comment type="caution">
    <text evidence="18">The sequence shown here is derived from an EMBL/GenBank/DDBJ whole genome shotgun (WGS) entry which is preliminary data.</text>
</comment>
<dbReference type="GO" id="GO:0005524">
    <property type="term" value="F:ATP binding"/>
    <property type="evidence" value="ECO:0007669"/>
    <property type="project" value="UniProtKB-KW"/>
</dbReference>
<proteinExistence type="inferred from homology"/>
<dbReference type="InterPro" id="IPR002912">
    <property type="entry name" value="ACT_dom"/>
</dbReference>
<dbReference type="InterPro" id="IPR018042">
    <property type="entry name" value="Aspartate_kinase_CS"/>
</dbReference>
<keyword evidence="7 15" id="KW-0808">Transferase</keyword>
<dbReference type="Gene3D" id="3.40.1160.10">
    <property type="entry name" value="Acetylglutamate kinase-like"/>
    <property type="match status" value="1"/>
</dbReference>
<feature type="domain" description="ACT" evidence="17">
    <location>
        <begin position="262"/>
        <end position="345"/>
    </location>
</feature>
<feature type="binding site" evidence="14">
    <location>
        <begin position="6"/>
        <end position="9"/>
    </location>
    <ligand>
        <name>ATP</name>
        <dbReference type="ChEBI" id="CHEBI:30616"/>
    </ligand>
</feature>
<comment type="pathway">
    <text evidence="3 16">Amino-acid biosynthesis; L-methionine biosynthesis via de novo pathway; L-homoserine from L-aspartate: step 1/3.</text>
</comment>
<dbReference type="GO" id="GO:0009089">
    <property type="term" value="P:lysine biosynthetic process via diaminopimelate"/>
    <property type="evidence" value="ECO:0007669"/>
    <property type="project" value="InterPro"/>
</dbReference>
<name>A0A921LCW3_9FIRM</name>
<dbReference type="InterPro" id="IPR045865">
    <property type="entry name" value="ACT-like_dom_sf"/>
</dbReference>
<evidence type="ECO:0000256" key="7">
    <source>
        <dbReference type="ARBA" id="ARBA00022679"/>
    </source>
</evidence>
<dbReference type="PANTHER" id="PTHR21499">
    <property type="entry name" value="ASPARTATE KINASE"/>
    <property type="match status" value="1"/>
</dbReference>
<comment type="catalytic activity">
    <reaction evidence="13 15">
        <text>L-aspartate + ATP = 4-phospho-L-aspartate + ADP</text>
        <dbReference type="Rhea" id="RHEA:23776"/>
        <dbReference type="ChEBI" id="CHEBI:29991"/>
        <dbReference type="ChEBI" id="CHEBI:30616"/>
        <dbReference type="ChEBI" id="CHEBI:57535"/>
        <dbReference type="ChEBI" id="CHEBI:456216"/>
        <dbReference type="EC" id="2.7.2.4"/>
    </reaction>
</comment>
<comment type="pathway">
    <text evidence="2 16">Amino-acid biosynthesis; L-lysine biosynthesis via DAP pathway; (S)-tetrahydrodipicolinate from L-aspartate: step 1/4.</text>
</comment>
<dbReference type="GO" id="GO:0009090">
    <property type="term" value="P:homoserine biosynthetic process"/>
    <property type="evidence" value="ECO:0007669"/>
    <property type="project" value="TreeGrafter"/>
</dbReference>
<evidence type="ECO:0000256" key="10">
    <source>
        <dbReference type="ARBA" id="ARBA00022840"/>
    </source>
</evidence>
<evidence type="ECO:0000256" key="3">
    <source>
        <dbReference type="ARBA" id="ARBA00004986"/>
    </source>
</evidence>
<dbReference type="InterPro" id="IPR054352">
    <property type="entry name" value="ACT_Aspartokinase"/>
</dbReference>
<evidence type="ECO:0000259" key="17">
    <source>
        <dbReference type="PROSITE" id="PS51671"/>
    </source>
</evidence>
<dbReference type="NCBIfam" id="TIGR00657">
    <property type="entry name" value="asp_kinases"/>
    <property type="match status" value="1"/>
</dbReference>
<evidence type="ECO:0000256" key="11">
    <source>
        <dbReference type="ARBA" id="ARBA00022915"/>
    </source>
</evidence>
<dbReference type="EC" id="2.7.2.4" evidence="15"/>
<dbReference type="CDD" id="cd04261">
    <property type="entry name" value="AAK_AKii-LysC-BS"/>
    <property type="match status" value="1"/>
</dbReference>
<evidence type="ECO:0000256" key="8">
    <source>
        <dbReference type="ARBA" id="ARBA00022741"/>
    </source>
</evidence>
<evidence type="ECO:0000256" key="16">
    <source>
        <dbReference type="RuleBase" id="RU004249"/>
    </source>
</evidence>
<dbReference type="GO" id="GO:0005829">
    <property type="term" value="C:cytosol"/>
    <property type="evidence" value="ECO:0007669"/>
    <property type="project" value="TreeGrafter"/>
</dbReference>
<dbReference type="Gene3D" id="3.30.2130.10">
    <property type="entry name" value="VC0802-like"/>
    <property type="match status" value="1"/>
</dbReference>
<feature type="binding site" evidence="14">
    <location>
        <begin position="208"/>
        <end position="209"/>
    </location>
    <ligand>
        <name>ATP</name>
        <dbReference type="ChEBI" id="CHEBI:30616"/>
    </ligand>
</feature>
<evidence type="ECO:0000256" key="12">
    <source>
        <dbReference type="ARBA" id="ARBA00023154"/>
    </source>
</evidence>
<sequence length="404" mass="44381">MLIVKKFGGTSVADKDRIYNVAQRCIEDYREGHDVVVVLSAMGDTTDDLISLAKTINPEPKKRELDMLMTTGEQVSVALMAMAMDAMHVPAVSLNAFQVKMNSTSRYGNARFKSIDTKRIRHELDSRKIVIVTGFQGVNKYEDITTLGRGGSDTTAVALAAVLHADKCEIYTDVDGVYTADPRVVKDARKLDAITYDEMLELATLGAKVLHNRSVEMAKKYGVELVVRSSLNRSEGTIIKEKVKMEKMLITGVAADKNTARISVIGVEDKPGIAFRIFNTLAANNINVDIILQSVGREGTKDISFTVAEDELKRALEVLEEHKEALTIQDITYNAKVAKISVVGAGMMSNPGVAAKMFESLYNSRININMISTSEIRITVLIDEKDIEEAMNAVHEGFALALVE</sequence>
<dbReference type="PROSITE" id="PS00324">
    <property type="entry name" value="ASPARTOKINASE"/>
    <property type="match status" value="1"/>
</dbReference>
<keyword evidence="9 15" id="KW-0418">Kinase</keyword>
<feature type="binding site" evidence="14">
    <location>
        <position position="73"/>
    </location>
    <ligand>
        <name>substrate</name>
    </ligand>
</feature>
<evidence type="ECO:0000256" key="1">
    <source>
        <dbReference type="ARBA" id="ARBA00003121"/>
    </source>
</evidence>
<feature type="binding site" evidence="14">
    <location>
        <position position="178"/>
    </location>
    <ligand>
        <name>ATP</name>
        <dbReference type="ChEBI" id="CHEBI:30616"/>
    </ligand>
</feature>
<dbReference type="AlphaFoldDB" id="A0A921LCW3"/>
<keyword evidence="11" id="KW-0220">Diaminopimelate biosynthesis</keyword>
<reference evidence="18" key="2">
    <citation type="submission" date="2021-09" db="EMBL/GenBank/DDBJ databases">
        <authorList>
            <person name="Gilroy R."/>
        </authorList>
    </citation>
    <scope>NUCLEOTIDE SEQUENCE</scope>
    <source>
        <strain evidence="18">ChiSjej5B23-16112</strain>
    </source>
</reference>
<evidence type="ECO:0000256" key="9">
    <source>
        <dbReference type="ARBA" id="ARBA00022777"/>
    </source>
</evidence>
<gene>
    <name evidence="18" type="ORF">K8V82_00700</name>
</gene>
<dbReference type="GO" id="GO:0019877">
    <property type="term" value="P:diaminopimelate biosynthetic process"/>
    <property type="evidence" value="ECO:0007669"/>
    <property type="project" value="UniProtKB-KW"/>
</dbReference>
<evidence type="ECO:0000313" key="19">
    <source>
        <dbReference type="Proteomes" id="UP000769156"/>
    </source>
</evidence>
<accession>A0A921LCW3</accession>
<dbReference type="NCBIfam" id="NF005155">
    <property type="entry name" value="PRK06635.1-4"/>
    <property type="match status" value="1"/>
</dbReference>
<dbReference type="SUPFAM" id="SSF53633">
    <property type="entry name" value="Carbamate kinase-like"/>
    <property type="match status" value="1"/>
</dbReference>
<dbReference type="InterPro" id="IPR001048">
    <property type="entry name" value="Asp/Glu/Uridylate_kinase"/>
</dbReference>
<evidence type="ECO:0000313" key="18">
    <source>
        <dbReference type="EMBL" id="HJF93296.1"/>
    </source>
</evidence>
<dbReference type="Pfam" id="PF22468">
    <property type="entry name" value="ACT_9"/>
    <property type="match status" value="2"/>
</dbReference>
<feature type="binding site" evidence="14">
    <location>
        <begin position="172"/>
        <end position="173"/>
    </location>
    <ligand>
        <name>ATP</name>
        <dbReference type="ChEBI" id="CHEBI:30616"/>
    </ligand>
</feature>
<comment type="similarity">
    <text evidence="5 15">Belongs to the aspartokinase family.</text>
</comment>
<dbReference type="EMBL" id="DYVY01000015">
    <property type="protein sequence ID" value="HJF93296.1"/>
    <property type="molecule type" value="Genomic_DNA"/>
</dbReference>
<dbReference type="FunFam" id="3.30.2130.10:FF:000002">
    <property type="entry name" value="Aspartokinase"/>
    <property type="match status" value="1"/>
</dbReference>
<comment type="pathway">
    <text evidence="4 16">Amino-acid biosynthesis; L-threonine biosynthesis; L-threonine from L-aspartate: step 1/5.</text>
</comment>
<evidence type="ECO:0000256" key="5">
    <source>
        <dbReference type="ARBA" id="ARBA00010122"/>
    </source>
</evidence>